<dbReference type="OrthoDB" id="1702799at2759"/>
<protein>
    <submittedName>
        <fullName evidence="2">Uncharacterized protein</fullName>
    </submittedName>
</protein>
<feature type="region of interest" description="Disordered" evidence="1">
    <location>
        <begin position="16"/>
        <end position="122"/>
    </location>
</feature>
<name>A0A7I8K5M7_SPIIN</name>
<accession>A0A7I8K5M7</accession>
<feature type="compositionally biased region" description="Low complexity" evidence="1">
    <location>
        <begin position="19"/>
        <end position="32"/>
    </location>
</feature>
<feature type="compositionally biased region" description="Basic and acidic residues" evidence="1">
    <location>
        <begin position="97"/>
        <end position="122"/>
    </location>
</feature>
<reference evidence="2" key="1">
    <citation type="submission" date="2020-02" db="EMBL/GenBank/DDBJ databases">
        <authorList>
            <person name="Scholz U."/>
            <person name="Mascher M."/>
            <person name="Fiebig A."/>
        </authorList>
    </citation>
    <scope>NUCLEOTIDE SEQUENCE</scope>
</reference>
<dbReference type="Proteomes" id="UP000663760">
    <property type="component" value="Chromosome 2"/>
</dbReference>
<evidence type="ECO:0000256" key="1">
    <source>
        <dbReference type="SAM" id="MobiDB-lite"/>
    </source>
</evidence>
<dbReference type="AlphaFoldDB" id="A0A7I8K5M7"/>
<evidence type="ECO:0000313" key="3">
    <source>
        <dbReference type="Proteomes" id="UP000663760"/>
    </source>
</evidence>
<dbReference type="EMBL" id="LR746265">
    <property type="protein sequence ID" value="CAA7391977.1"/>
    <property type="molecule type" value="Genomic_DNA"/>
</dbReference>
<dbReference type="PANTHER" id="PTHR36410">
    <property type="entry name" value="EXPRESSED PROTEIN"/>
    <property type="match status" value="1"/>
</dbReference>
<evidence type="ECO:0000313" key="2">
    <source>
        <dbReference type="EMBL" id="CAA7391977.1"/>
    </source>
</evidence>
<keyword evidence="3" id="KW-1185">Reference proteome</keyword>
<organism evidence="2 3">
    <name type="scientific">Spirodela intermedia</name>
    <name type="common">Intermediate duckweed</name>
    <dbReference type="NCBI Taxonomy" id="51605"/>
    <lineage>
        <taxon>Eukaryota</taxon>
        <taxon>Viridiplantae</taxon>
        <taxon>Streptophyta</taxon>
        <taxon>Embryophyta</taxon>
        <taxon>Tracheophyta</taxon>
        <taxon>Spermatophyta</taxon>
        <taxon>Magnoliopsida</taxon>
        <taxon>Liliopsida</taxon>
        <taxon>Araceae</taxon>
        <taxon>Lemnoideae</taxon>
        <taxon>Spirodela</taxon>
    </lineage>
</organism>
<proteinExistence type="predicted"/>
<dbReference type="PANTHER" id="PTHR36410:SF1">
    <property type="entry name" value="EXPRESSED PROTEIN"/>
    <property type="match status" value="1"/>
</dbReference>
<sequence length="122" mass="13252">MFPVFRAARCPLPLPYFFSSTAAGRTTATSQSIKAPPTPQKPMETMKPEEEEEKTSDAMSESFGVAYSTRSDEEGFGGTFSHRQSLPPPPQDTAADAGREELQAREAEEGRKEEEKAAPAPA</sequence>
<gene>
    <name evidence="2" type="ORF">SI8410_02003176</name>
</gene>